<dbReference type="Pfam" id="PF01841">
    <property type="entry name" value="Transglut_core"/>
    <property type="match status" value="1"/>
</dbReference>
<dbReference type="InterPro" id="IPR002931">
    <property type="entry name" value="Transglutaminase-like"/>
</dbReference>
<dbReference type="SUPFAM" id="SSF54001">
    <property type="entry name" value="Cysteine proteinases"/>
    <property type="match status" value="1"/>
</dbReference>
<name>A0ABV7EWR8_9BURK</name>
<keyword evidence="1" id="KW-1133">Transmembrane helix</keyword>
<feature type="transmembrane region" description="Helical" evidence="1">
    <location>
        <begin position="74"/>
        <end position="91"/>
    </location>
</feature>
<keyword evidence="1" id="KW-0812">Transmembrane</keyword>
<evidence type="ECO:0000313" key="3">
    <source>
        <dbReference type="EMBL" id="MFC3107164.1"/>
    </source>
</evidence>
<gene>
    <name evidence="3" type="ORF">ACFOFO_04155</name>
</gene>
<dbReference type="RefSeq" id="WP_390326554.1">
    <property type="nucleotide sequence ID" value="NZ_JBHRTP010000008.1"/>
</dbReference>
<comment type="caution">
    <text evidence="3">The sequence shown here is derived from an EMBL/GenBank/DDBJ whole genome shotgun (WGS) entry which is preliminary data.</text>
</comment>
<dbReference type="InterPro" id="IPR025403">
    <property type="entry name" value="TgpA-like_C"/>
</dbReference>
<keyword evidence="4" id="KW-1185">Reference proteome</keyword>
<feature type="transmembrane region" description="Helical" evidence="1">
    <location>
        <begin position="177"/>
        <end position="196"/>
    </location>
</feature>
<evidence type="ECO:0000256" key="1">
    <source>
        <dbReference type="SAM" id="Phobius"/>
    </source>
</evidence>
<keyword evidence="1" id="KW-0472">Membrane</keyword>
<dbReference type="PANTHER" id="PTHR42736">
    <property type="entry name" value="PROTEIN-GLUTAMINE GAMMA-GLUTAMYLTRANSFERASE"/>
    <property type="match status" value="1"/>
</dbReference>
<feature type="transmembrane region" description="Helical" evidence="1">
    <location>
        <begin position="567"/>
        <end position="591"/>
    </location>
</feature>
<dbReference type="EMBL" id="JBHRTP010000008">
    <property type="protein sequence ID" value="MFC3107164.1"/>
    <property type="molecule type" value="Genomic_DNA"/>
</dbReference>
<dbReference type="InterPro" id="IPR038765">
    <property type="entry name" value="Papain-like_cys_pep_sf"/>
</dbReference>
<feature type="domain" description="Transglutaminase-like" evidence="2">
    <location>
        <begin position="422"/>
        <end position="493"/>
    </location>
</feature>
<dbReference type="SMART" id="SM00460">
    <property type="entry name" value="TGc"/>
    <property type="match status" value="1"/>
</dbReference>
<feature type="transmembrane region" description="Helical" evidence="1">
    <location>
        <begin position="145"/>
        <end position="165"/>
    </location>
</feature>
<feature type="transmembrane region" description="Helical" evidence="1">
    <location>
        <begin position="121"/>
        <end position="139"/>
    </location>
</feature>
<dbReference type="Pfam" id="PF11992">
    <property type="entry name" value="TgpA_N"/>
    <property type="match status" value="1"/>
</dbReference>
<proteinExistence type="predicted"/>
<evidence type="ECO:0000259" key="2">
    <source>
        <dbReference type="SMART" id="SM00460"/>
    </source>
</evidence>
<dbReference type="InterPro" id="IPR021878">
    <property type="entry name" value="TgpA_N"/>
</dbReference>
<evidence type="ECO:0000313" key="4">
    <source>
        <dbReference type="Proteomes" id="UP001595530"/>
    </source>
</evidence>
<dbReference type="Gene3D" id="3.10.620.30">
    <property type="match status" value="1"/>
</dbReference>
<sequence length="680" mass="75907">MSRFKSAAIAAISGRFSTPLARDKADTLLLMLACVLVLLPHTAHQPLWISVACGAILCWRGWITWRGKRMPPRWLLLPVALAAMVGVNVTFKTLLGRDAGVAMLVLLLTFKLLEMHAKRDLFVVIFLSFFLMLASFFYSQTMLSALLTVVAVITMLTAQLSFQYTGRMPPLRRRLRLTAVIVGLAVPLTLVLFLLFPRIQGPLWGLPGDAHAGRSGLSDSMSPGNISQLALSEEIAFRVKFIDPAPPKSRLYWRGAVLGNYDGRSWTPMHFQSAGHQGSVVVLRPYGKPIRHQVTLEPNGQRWLFALELPRQAPNVDGMLSRIGADRELLGSEAIEQRIRYDAVSYPSYTLDADASPDEQQNWLSLPADYNPRTLAFAAKLHRQASDQRQLVNLVLQYFRRESFRYTLEPPPLGKHAVDEFLFSTRAGFCEHYASSFVVLMRALGIPARVVTGYQGGEMNPIDGYMTIRQSDAHAWAEVWLPQRGWLRVDPTAAVAPERVELNLRGAIPRHTLATLLGLHAGQDSWGAGLGLNWDAMTNSWNQWVLNYNPQRQRNLLRSLGFDDLDWQSLTALMFGLGTIAIALAALPLLLNRPRRDPFDAIYSAFCQQMARRGTARAIHEGPRAYAARLKTSLPADKVAAAERFLMLYEHIRFGSGSTAHVKERSAALARLKSHLADCR</sequence>
<protein>
    <submittedName>
        <fullName evidence="3">DUF3488 and DUF4129 domain-containing transglutaminase family protein</fullName>
    </submittedName>
</protein>
<dbReference type="InterPro" id="IPR052901">
    <property type="entry name" value="Bact_TGase-like"/>
</dbReference>
<reference evidence="4" key="1">
    <citation type="journal article" date="2019" name="Int. J. Syst. Evol. Microbiol.">
        <title>The Global Catalogue of Microorganisms (GCM) 10K type strain sequencing project: providing services to taxonomists for standard genome sequencing and annotation.</title>
        <authorList>
            <consortium name="The Broad Institute Genomics Platform"/>
            <consortium name="The Broad Institute Genome Sequencing Center for Infectious Disease"/>
            <person name="Wu L."/>
            <person name="Ma J."/>
        </authorList>
    </citation>
    <scope>NUCLEOTIDE SEQUENCE [LARGE SCALE GENOMIC DNA]</scope>
    <source>
        <strain evidence="4">KCTC 42986</strain>
    </source>
</reference>
<organism evidence="3 4">
    <name type="scientific">Undibacterium arcticum</name>
    <dbReference type="NCBI Taxonomy" id="1762892"/>
    <lineage>
        <taxon>Bacteria</taxon>
        <taxon>Pseudomonadati</taxon>
        <taxon>Pseudomonadota</taxon>
        <taxon>Betaproteobacteria</taxon>
        <taxon>Burkholderiales</taxon>
        <taxon>Oxalobacteraceae</taxon>
        <taxon>Undibacterium</taxon>
    </lineage>
</organism>
<dbReference type="PANTHER" id="PTHR42736:SF1">
    <property type="entry name" value="PROTEIN-GLUTAMINE GAMMA-GLUTAMYLTRANSFERASE"/>
    <property type="match status" value="1"/>
</dbReference>
<accession>A0ABV7EWR8</accession>
<dbReference type="Pfam" id="PF13559">
    <property type="entry name" value="DUF4129"/>
    <property type="match status" value="1"/>
</dbReference>
<dbReference type="Proteomes" id="UP001595530">
    <property type="component" value="Unassembled WGS sequence"/>
</dbReference>
<feature type="transmembrane region" description="Helical" evidence="1">
    <location>
        <begin position="45"/>
        <end position="62"/>
    </location>
</feature>